<dbReference type="GO" id="GO:0070692">
    <property type="term" value="C:CTDK-1 complex"/>
    <property type="evidence" value="ECO:0007669"/>
    <property type="project" value="InterPro"/>
</dbReference>
<gene>
    <name evidence="3" type="ORF">Dsin_032900</name>
</gene>
<dbReference type="GO" id="GO:0032786">
    <property type="term" value="P:positive regulation of DNA-templated transcription, elongation"/>
    <property type="evidence" value="ECO:0007669"/>
    <property type="project" value="InterPro"/>
</dbReference>
<evidence type="ECO:0000256" key="1">
    <source>
        <dbReference type="SAM" id="MobiDB-lite"/>
    </source>
</evidence>
<evidence type="ECO:0000259" key="2">
    <source>
        <dbReference type="Pfam" id="PF12350"/>
    </source>
</evidence>
<dbReference type="Pfam" id="PF12350">
    <property type="entry name" value="CTK3_C"/>
    <property type="match status" value="1"/>
</dbReference>
<dbReference type="InterPro" id="IPR024637">
    <property type="entry name" value="Ctk3_C"/>
</dbReference>
<dbReference type="InterPro" id="IPR042326">
    <property type="entry name" value="Ctk3"/>
</dbReference>
<feature type="compositionally biased region" description="Basic and acidic residues" evidence="1">
    <location>
        <begin position="28"/>
        <end position="55"/>
    </location>
</feature>
<evidence type="ECO:0000313" key="3">
    <source>
        <dbReference type="EMBL" id="KAK3170463.1"/>
    </source>
</evidence>
<dbReference type="EMBL" id="JANJYJ010000897">
    <property type="protein sequence ID" value="KAK3170463.1"/>
    <property type="molecule type" value="Genomic_DNA"/>
</dbReference>
<name>A0AAD9Z4E3_9ROSI</name>
<sequence length="112" mass="12767">MAGALVVEGEGIVSRQSGTENVRSVPRSGRDGKTNGVSKADKRAIEQRIEEDRERNKRLRESVWAVSGDDDTELEKMWEEGSDLSEDDYVIGLEEADERRQFARYHQSLLQR</sequence>
<dbReference type="Proteomes" id="UP001281410">
    <property type="component" value="Unassembled WGS sequence"/>
</dbReference>
<dbReference type="PANTHER" id="PTHR28291:SF1">
    <property type="entry name" value="CTD KINASE SUBUNIT GAMMA"/>
    <property type="match status" value="1"/>
</dbReference>
<evidence type="ECO:0000313" key="4">
    <source>
        <dbReference type="Proteomes" id="UP001281410"/>
    </source>
</evidence>
<comment type="caution">
    <text evidence="3">The sequence shown here is derived from an EMBL/GenBank/DDBJ whole genome shotgun (WGS) entry which is preliminary data.</text>
</comment>
<dbReference type="AlphaFoldDB" id="A0AAD9Z4E3"/>
<feature type="region of interest" description="Disordered" evidence="1">
    <location>
        <begin position="1"/>
        <end position="55"/>
    </location>
</feature>
<proteinExistence type="predicted"/>
<dbReference type="GO" id="GO:0045943">
    <property type="term" value="P:positive regulation of transcription by RNA polymerase I"/>
    <property type="evidence" value="ECO:0007669"/>
    <property type="project" value="TreeGrafter"/>
</dbReference>
<protein>
    <recommendedName>
        <fullName evidence="2">CTD kinase subunit gamma Ctk3 C-terminal domain-containing protein</fullName>
    </recommendedName>
</protein>
<dbReference type="PANTHER" id="PTHR28291">
    <property type="entry name" value="CTD KINASE SUBUNIT GAMMA"/>
    <property type="match status" value="1"/>
</dbReference>
<accession>A0AAD9Z4E3</accession>
<feature type="domain" description="CTD kinase subunit gamma Ctk3 C-terminal" evidence="2">
    <location>
        <begin position="41"/>
        <end position="102"/>
    </location>
</feature>
<reference evidence="3" key="1">
    <citation type="journal article" date="2023" name="Plant J.">
        <title>Genome sequences and population genomics provide insights into the demographic history, inbreeding, and mutation load of two 'living fossil' tree species of Dipteronia.</title>
        <authorList>
            <person name="Feng Y."/>
            <person name="Comes H.P."/>
            <person name="Chen J."/>
            <person name="Zhu S."/>
            <person name="Lu R."/>
            <person name="Zhang X."/>
            <person name="Li P."/>
            <person name="Qiu J."/>
            <person name="Olsen K.M."/>
            <person name="Qiu Y."/>
        </authorList>
    </citation>
    <scope>NUCLEOTIDE SEQUENCE</scope>
    <source>
        <strain evidence="3">NBL</strain>
    </source>
</reference>
<organism evidence="3 4">
    <name type="scientific">Dipteronia sinensis</name>
    <dbReference type="NCBI Taxonomy" id="43782"/>
    <lineage>
        <taxon>Eukaryota</taxon>
        <taxon>Viridiplantae</taxon>
        <taxon>Streptophyta</taxon>
        <taxon>Embryophyta</taxon>
        <taxon>Tracheophyta</taxon>
        <taxon>Spermatophyta</taxon>
        <taxon>Magnoliopsida</taxon>
        <taxon>eudicotyledons</taxon>
        <taxon>Gunneridae</taxon>
        <taxon>Pentapetalae</taxon>
        <taxon>rosids</taxon>
        <taxon>malvids</taxon>
        <taxon>Sapindales</taxon>
        <taxon>Sapindaceae</taxon>
        <taxon>Hippocastanoideae</taxon>
        <taxon>Acereae</taxon>
        <taxon>Dipteronia</taxon>
    </lineage>
</organism>
<keyword evidence="4" id="KW-1185">Reference proteome</keyword>